<feature type="signal peptide" evidence="1">
    <location>
        <begin position="1"/>
        <end position="27"/>
    </location>
</feature>
<sequence length="652" mass="68731">MLLFWNRPLPVLLCWLCLVINSLSGHAQSVCDRAAQGGGFTAPARTCLTAPVTVVNTVATLTNVGYVFDYDGKPLVSGQTFSQVTKYTYGKPGSYTILQVGSSAGTNAVACKVIEVLPVKPVAYSVVICPGRKATLSYTLDAETARYDKLTINWGDGLPPTEVPLSGNTGSFIAPVHTYPSASNPVINVVGSYIGACTGSASIQSVSVQNTAASSVSVQELNSSATSVELKYQASAGATVTLYQRDGSGNYVPTGQTAATGGGTFTINGVPAANMNCFQLGVQDACGGAELKSAGVCSVPLSVSAGDKQNIVTWPAYSGTDKPRFYRMTRNSAPLGSATGSPFTDANGIQCGVNYCYSAELSFNTASTIVRSAPVCVVGKNNEPPKPPTKAFVSVEGDGVKLQASLPATVPTAYTLLVTRADGPGGPFTPIGQVSTDRNYTDKTANSAAQSYCYRTAIQNNCGVTSDYTAPSCTVHLTTPDNNALTWTALSPFSASSVAGYQVIKIDPTTGLSDKIDVGGNTRWEPNPNQTDTQTYTYQIVAYDKNGVESYSNPILVLLAPKLFLPNAFSPNGDGTNDDFMAKGAFWDTFSMTIYSRWGEVLFNTTDPKSTGWNGLLTDASAAPTGYYTFRVEIKDLKGQTYVRTGRVLLIR</sequence>
<dbReference type="NCBIfam" id="TIGR04131">
    <property type="entry name" value="Bac_Flav_CTERM"/>
    <property type="match status" value="1"/>
</dbReference>
<dbReference type="Pfam" id="PF13585">
    <property type="entry name" value="CHU_C"/>
    <property type="match status" value="1"/>
</dbReference>
<evidence type="ECO:0000313" key="3">
    <source>
        <dbReference type="Proteomes" id="UP000664795"/>
    </source>
</evidence>
<name>A0A939G8A1_9BACT</name>
<dbReference type="InterPro" id="IPR036116">
    <property type="entry name" value="FN3_sf"/>
</dbReference>
<keyword evidence="1" id="KW-0732">Signal</keyword>
<dbReference type="InterPro" id="IPR026341">
    <property type="entry name" value="T9SS_type_B"/>
</dbReference>
<dbReference type="Proteomes" id="UP000664795">
    <property type="component" value="Unassembled WGS sequence"/>
</dbReference>
<keyword evidence="3" id="KW-1185">Reference proteome</keyword>
<comment type="caution">
    <text evidence="2">The sequence shown here is derived from an EMBL/GenBank/DDBJ whole genome shotgun (WGS) entry which is preliminary data.</text>
</comment>
<reference evidence="2 3" key="1">
    <citation type="submission" date="2021-03" db="EMBL/GenBank/DDBJ databases">
        <title>Fibrella sp. HMF5036 genome sequencing and assembly.</title>
        <authorList>
            <person name="Kang H."/>
            <person name="Kim H."/>
            <person name="Bae S."/>
            <person name="Joh K."/>
        </authorList>
    </citation>
    <scope>NUCLEOTIDE SEQUENCE [LARGE SCALE GENOMIC DNA]</scope>
    <source>
        <strain evidence="2 3">HMF5036</strain>
    </source>
</reference>
<gene>
    <name evidence="2" type="ORF">J2I48_14430</name>
</gene>
<protein>
    <submittedName>
        <fullName evidence="2">Gliding motility-associated C-terminal domain-containing protein</fullName>
    </submittedName>
</protein>
<evidence type="ECO:0000313" key="2">
    <source>
        <dbReference type="EMBL" id="MBO0932205.1"/>
    </source>
</evidence>
<dbReference type="RefSeq" id="WP_207336176.1">
    <property type="nucleotide sequence ID" value="NZ_JAFMYU010000011.1"/>
</dbReference>
<feature type="chain" id="PRO_5038118345" evidence="1">
    <location>
        <begin position="28"/>
        <end position="652"/>
    </location>
</feature>
<accession>A0A939G8A1</accession>
<proteinExistence type="predicted"/>
<dbReference type="AlphaFoldDB" id="A0A939G8A1"/>
<dbReference type="SUPFAM" id="SSF49265">
    <property type="entry name" value="Fibronectin type III"/>
    <property type="match status" value="1"/>
</dbReference>
<organism evidence="2 3">
    <name type="scientific">Fibrella aquatilis</name>
    <dbReference type="NCBI Taxonomy" id="2817059"/>
    <lineage>
        <taxon>Bacteria</taxon>
        <taxon>Pseudomonadati</taxon>
        <taxon>Bacteroidota</taxon>
        <taxon>Cytophagia</taxon>
        <taxon>Cytophagales</taxon>
        <taxon>Spirosomataceae</taxon>
        <taxon>Fibrella</taxon>
    </lineage>
</organism>
<dbReference type="EMBL" id="JAFMYU010000011">
    <property type="protein sequence ID" value="MBO0932205.1"/>
    <property type="molecule type" value="Genomic_DNA"/>
</dbReference>
<evidence type="ECO:0000256" key="1">
    <source>
        <dbReference type="SAM" id="SignalP"/>
    </source>
</evidence>